<dbReference type="GO" id="GO:0003677">
    <property type="term" value="F:DNA binding"/>
    <property type="evidence" value="ECO:0007669"/>
    <property type="project" value="UniProtKB-KW"/>
</dbReference>
<dbReference type="Gene3D" id="3.40.1410.10">
    <property type="entry name" value="Chorismate lyase-like"/>
    <property type="match status" value="1"/>
</dbReference>
<dbReference type="PANTHER" id="PTHR44846">
    <property type="entry name" value="MANNOSYL-D-GLYCERATE TRANSPORT/METABOLISM SYSTEM REPRESSOR MNGR-RELATED"/>
    <property type="match status" value="1"/>
</dbReference>
<dbReference type="Pfam" id="PF00392">
    <property type="entry name" value="GntR"/>
    <property type="match status" value="1"/>
</dbReference>
<gene>
    <name evidence="5" type="ORF">SAMN04489868_102124</name>
</gene>
<dbReference type="CDD" id="cd07377">
    <property type="entry name" value="WHTH_GntR"/>
    <property type="match status" value="1"/>
</dbReference>
<dbReference type="InterPro" id="IPR036388">
    <property type="entry name" value="WH-like_DNA-bd_sf"/>
</dbReference>
<dbReference type="OrthoDB" id="9816541at2"/>
<keyword evidence="2" id="KW-0238">DNA-binding</keyword>
<dbReference type="Proteomes" id="UP000198668">
    <property type="component" value="Unassembled WGS sequence"/>
</dbReference>
<dbReference type="RefSeq" id="WP_092090968.1">
    <property type="nucleotide sequence ID" value="NZ_FOQE01000002.1"/>
</dbReference>
<dbReference type="EMBL" id="FOQE01000002">
    <property type="protein sequence ID" value="SFH55055.1"/>
    <property type="molecule type" value="Genomic_DNA"/>
</dbReference>
<dbReference type="GO" id="GO:0045892">
    <property type="term" value="P:negative regulation of DNA-templated transcription"/>
    <property type="evidence" value="ECO:0007669"/>
    <property type="project" value="TreeGrafter"/>
</dbReference>
<evidence type="ECO:0000256" key="3">
    <source>
        <dbReference type="ARBA" id="ARBA00023163"/>
    </source>
</evidence>
<sequence>MQKQWDIDSLTADIVKRIKKQTLADKNGKLPSERKLMAYYNVSRYALRQALGKLSKNGYIYQIQGRGSYIHEHHDQTNSINQSDLGFTEDLAREGKSIQTVSAFQRIVPFSEIDFSPGNQQFSDDQLFVEIERFRTLENKPYLVEHSYYLPEIVGEISEEAMYGSMFDYLSKEKGLTVGFIDKFIRCELLTESYATFFHLETNMPSLTVRDDSYLREGELVAFSKVYYDYRDATLFMHKKLLE</sequence>
<dbReference type="Pfam" id="PF07702">
    <property type="entry name" value="UTRA"/>
    <property type="match status" value="1"/>
</dbReference>
<evidence type="ECO:0000259" key="4">
    <source>
        <dbReference type="PROSITE" id="PS50949"/>
    </source>
</evidence>
<reference evidence="5 6" key="1">
    <citation type="submission" date="2016-10" db="EMBL/GenBank/DDBJ databases">
        <authorList>
            <person name="de Groot N.N."/>
        </authorList>
    </citation>
    <scope>NUCLEOTIDE SEQUENCE [LARGE SCALE GENOMIC DNA]</scope>
    <source>
        <strain evidence="5 6">DSM 27630</strain>
    </source>
</reference>
<proteinExistence type="predicted"/>
<keyword evidence="3" id="KW-0804">Transcription</keyword>
<accession>A0A1I3AYA0</accession>
<dbReference type="GO" id="GO:0003700">
    <property type="term" value="F:DNA-binding transcription factor activity"/>
    <property type="evidence" value="ECO:0007669"/>
    <property type="project" value="InterPro"/>
</dbReference>
<dbReference type="SMART" id="SM00345">
    <property type="entry name" value="HTH_GNTR"/>
    <property type="match status" value="1"/>
</dbReference>
<name>A0A1I3AYA0_9LACT</name>
<protein>
    <submittedName>
        <fullName evidence="5">GntR family transcriptional regulator, transcriptional regulator of bglA</fullName>
    </submittedName>
</protein>
<dbReference type="InterPro" id="IPR028978">
    <property type="entry name" value="Chorismate_lyase_/UTRA_dom_sf"/>
</dbReference>
<feature type="domain" description="HTH gntR-type" evidence="4">
    <location>
        <begin position="4"/>
        <end position="73"/>
    </location>
</feature>
<dbReference type="PROSITE" id="PS50949">
    <property type="entry name" value="HTH_GNTR"/>
    <property type="match status" value="1"/>
</dbReference>
<organism evidence="5 6">
    <name type="scientific">Pisciglobus halotolerans</name>
    <dbReference type="NCBI Taxonomy" id="745365"/>
    <lineage>
        <taxon>Bacteria</taxon>
        <taxon>Bacillati</taxon>
        <taxon>Bacillota</taxon>
        <taxon>Bacilli</taxon>
        <taxon>Lactobacillales</taxon>
        <taxon>Carnobacteriaceae</taxon>
    </lineage>
</organism>
<keyword evidence="6" id="KW-1185">Reference proteome</keyword>
<dbReference type="PANTHER" id="PTHR44846:SF4">
    <property type="entry name" value="HTH GNTR-TYPE DOMAIN-CONTAINING PROTEIN"/>
    <property type="match status" value="1"/>
</dbReference>
<evidence type="ECO:0000256" key="1">
    <source>
        <dbReference type="ARBA" id="ARBA00023015"/>
    </source>
</evidence>
<dbReference type="InterPro" id="IPR036390">
    <property type="entry name" value="WH_DNA-bd_sf"/>
</dbReference>
<dbReference type="AlphaFoldDB" id="A0A1I3AYA0"/>
<dbReference type="InterPro" id="IPR000524">
    <property type="entry name" value="Tscrpt_reg_HTH_GntR"/>
</dbReference>
<dbReference type="InterPro" id="IPR050679">
    <property type="entry name" value="Bact_HTH_transcr_reg"/>
</dbReference>
<evidence type="ECO:0000313" key="5">
    <source>
        <dbReference type="EMBL" id="SFH55055.1"/>
    </source>
</evidence>
<dbReference type="SUPFAM" id="SSF64288">
    <property type="entry name" value="Chorismate lyase-like"/>
    <property type="match status" value="1"/>
</dbReference>
<dbReference type="SUPFAM" id="SSF46785">
    <property type="entry name" value="Winged helix' DNA-binding domain"/>
    <property type="match status" value="1"/>
</dbReference>
<dbReference type="InterPro" id="IPR011663">
    <property type="entry name" value="UTRA"/>
</dbReference>
<keyword evidence="1" id="KW-0805">Transcription regulation</keyword>
<evidence type="ECO:0000313" key="6">
    <source>
        <dbReference type="Proteomes" id="UP000198668"/>
    </source>
</evidence>
<evidence type="ECO:0000256" key="2">
    <source>
        <dbReference type="ARBA" id="ARBA00023125"/>
    </source>
</evidence>
<dbReference type="Gene3D" id="1.10.10.10">
    <property type="entry name" value="Winged helix-like DNA-binding domain superfamily/Winged helix DNA-binding domain"/>
    <property type="match status" value="1"/>
</dbReference>
<dbReference type="PRINTS" id="PR00035">
    <property type="entry name" value="HTHGNTR"/>
</dbReference>
<dbReference type="SMART" id="SM00866">
    <property type="entry name" value="UTRA"/>
    <property type="match status" value="1"/>
</dbReference>